<sequence>MCDKVSEFWETGVTNAACRLVENRHRSVLTGVLTSVAMLNREPESFWGCVRGSNPTGGVGFGVPDSRHETWILGQVGRITKTRRKTG</sequence>
<reference evidence="1 2" key="1">
    <citation type="submission" date="2019-02" db="EMBL/GenBank/DDBJ databases">
        <title>Deep-cultivation of Planctomycetes and their phenomic and genomic characterization uncovers novel biology.</title>
        <authorList>
            <person name="Wiegand S."/>
            <person name="Jogler M."/>
            <person name="Boedeker C."/>
            <person name="Pinto D."/>
            <person name="Vollmers J."/>
            <person name="Rivas-Marin E."/>
            <person name="Kohn T."/>
            <person name="Peeters S.H."/>
            <person name="Heuer A."/>
            <person name="Rast P."/>
            <person name="Oberbeckmann S."/>
            <person name="Bunk B."/>
            <person name="Jeske O."/>
            <person name="Meyerdierks A."/>
            <person name="Storesund J.E."/>
            <person name="Kallscheuer N."/>
            <person name="Luecker S."/>
            <person name="Lage O.M."/>
            <person name="Pohl T."/>
            <person name="Merkel B.J."/>
            <person name="Hornburger P."/>
            <person name="Mueller R.-W."/>
            <person name="Bruemmer F."/>
            <person name="Labrenz M."/>
            <person name="Spormann A.M."/>
            <person name="Op Den Camp H."/>
            <person name="Overmann J."/>
            <person name="Amann R."/>
            <person name="Jetten M.S.M."/>
            <person name="Mascher T."/>
            <person name="Medema M.H."/>
            <person name="Devos D.P."/>
            <person name="Kaster A.-K."/>
            <person name="Ovreas L."/>
            <person name="Rohde M."/>
            <person name="Galperin M.Y."/>
            <person name="Jogler C."/>
        </authorList>
    </citation>
    <scope>NUCLEOTIDE SEQUENCE [LARGE SCALE GENOMIC DNA]</scope>
    <source>
        <strain evidence="1 2">Q31b</strain>
    </source>
</reference>
<dbReference type="AlphaFoldDB" id="A0A5C6DW63"/>
<organism evidence="1 2">
    <name type="scientific">Novipirellula aureliae</name>
    <dbReference type="NCBI Taxonomy" id="2527966"/>
    <lineage>
        <taxon>Bacteria</taxon>
        <taxon>Pseudomonadati</taxon>
        <taxon>Planctomycetota</taxon>
        <taxon>Planctomycetia</taxon>
        <taxon>Pirellulales</taxon>
        <taxon>Pirellulaceae</taxon>
        <taxon>Novipirellula</taxon>
    </lineage>
</organism>
<accession>A0A5C6DW63</accession>
<evidence type="ECO:0000313" key="2">
    <source>
        <dbReference type="Proteomes" id="UP000315471"/>
    </source>
</evidence>
<dbReference type="EMBL" id="SJPY01000005">
    <property type="protein sequence ID" value="TWU40167.1"/>
    <property type="molecule type" value="Genomic_DNA"/>
</dbReference>
<evidence type="ECO:0000313" key="1">
    <source>
        <dbReference type="EMBL" id="TWU40167.1"/>
    </source>
</evidence>
<protein>
    <submittedName>
        <fullName evidence="1">Uncharacterized protein</fullName>
    </submittedName>
</protein>
<gene>
    <name evidence="1" type="ORF">Q31b_35120</name>
</gene>
<dbReference type="Proteomes" id="UP000315471">
    <property type="component" value="Unassembled WGS sequence"/>
</dbReference>
<name>A0A5C6DW63_9BACT</name>
<proteinExistence type="predicted"/>
<comment type="caution">
    <text evidence="1">The sequence shown here is derived from an EMBL/GenBank/DDBJ whole genome shotgun (WGS) entry which is preliminary data.</text>
</comment>
<keyword evidence="2" id="KW-1185">Reference proteome</keyword>